<evidence type="ECO:0000313" key="1">
    <source>
        <dbReference type="EMBL" id="PIR68152.1"/>
    </source>
</evidence>
<evidence type="ECO:0000313" key="2">
    <source>
        <dbReference type="Proteomes" id="UP000230094"/>
    </source>
</evidence>
<organism evidence="1 2">
    <name type="scientific">Candidatus Nomurabacteria bacterium CG10_big_fil_rev_8_21_14_0_10_35_16</name>
    <dbReference type="NCBI Taxonomy" id="1974731"/>
    <lineage>
        <taxon>Bacteria</taxon>
        <taxon>Candidatus Nomuraibacteriota</taxon>
    </lineage>
</organism>
<gene>
    <name evidence="1" type="ORF">COU49_02245</name>
</gene>
<dbReference type="AlphaFoldDB" id="A0A2H0TAX0"/>
<comment type="caution">
    <text evidence="1">The sequence shown here is derived from an EMBL/GenBank/DDBJ whole genome shotgun (WGS) entry which is preliminary data.</text>
</comment>
<proteinExistence type="predicted"/>
<protein>
    <submittedName>
        <fullName evidence="1">Uncharacterized protein</fullName>
    </submittedName>
</protein>
<accession>A0A2H0TAX0</accession>
<dbReference type="Proteomes" id="UP000230094">
    <property type="component" value="Unassembled WGS sequence"/>
</dbReference>
<name>A0A2H0TAX0_9BACT</name>
<reference evidence="2" key="1">
    <citation type="submission" date="2017-09" db="EMBL/GenBank/DDBJ databases">
        <title>Depth-based differentiation of microbial function through sediment-hosted aquifers and enrichment of novel symbionts in the deep terrestrial subsurface.</title>
        <authorList>
            <person name="Probst A.J."/>
            <person name="Ladd B."/>
            <person name="Jarett J.K."/>
            <person name="Geller-Mcgrath D.E."/>
            <person name="Sieber C.M.K."/>
            <person name="Emerson J.B."/>
            <person name="Anantharaman K."/>
            <person name="Thomas B.C."/>
            <person name="Malmstrom R."/>
            <person name="Stieglmeier M."/>
            <person name="Klingl A."/>
            <person name="Woyke T."/>
            <person name="Ryan C.M."/>
            <person name="Banfield J.F."/>
        </authorList>
    </citation>
    <scope>NUCLEOTIDE SEQUENCE [LARGE SCALE GENOMIC DNA]</scope>
</reference>
<dbReference type="EMBL" id="PFCQ01000013">
    <property type="protein sequence ID" value="PIR68152.1"/>
    <property type="molecule type" value="Genomic_DNA"/>
</dbReference>
<sequence length="156" mass="17694">MQFSEETKKYWEDKDWNDLEKAKSVADLYIIAKRIISRIPKPFVQVCGPIGTGGLGSIEANLKLFNKAIKKLQNQGINVFDQMPFEKPMQKLHDKSVAKGKYPENILTDFYCPLFESGLISTFYFLFKTPGFSSFSMGVEGANLILEPRVKILSNS</sequence>